<dbReference type="OrthoDB" id="60955at2759"/>
<dbReference type="InParanoid" id="D8LZG5"/>
<organism evidence="3">
    <name type="scientific">Blastocystis hominis</name>
    <dbReference type="NCBI Taxonomy" id="12968"/>
    <lineage>
        <taxon>Eukaryota</taxon>
        <taxon>Sar</taxon>
        <taxon>Stramenopiles</taxon>
        <taxon>Bigyra</taxon>
        <taxon>Opalozoa</taxon>
        <taxon>Opalinata</taxon>
        <taxon>Blastocystidae</taxon>
        <taxon>Blastocystis</taxon>
    </lineage>
</organism>
<keyword evidence="1" id="KW-0853">WD repeat</keyword>
<dbReference type="SMART" id="SM00320">
    <property type="entry name" value="WD40"/>
    <property type="match status" value="4"/>
</dbReference>
<evidence type="ECO:0000256" key="1">
    <source>
        <dbReference type="ARBA" id="ARBA00022574"/>
    </source>
</evidence>
<dbReference type="InterPro" id="IPR001680">
    <property type="entry name" value="WD40_rpt"/>
</dbReference>
<dbReference type="GO" id="GO:1904263">
    <property type="term" value="P:positive regulation of TORC1 signaling"/>
    <property type="evidence" value="ECO:0007669"/>
    <property type="project" value="TreeGrafter"/>
</dbReference>
<dbReference type="AlphaFoldDB" id="D8LZG5"/>
<dbReference type="RefSeq" id="XP_012895252.1">
    <property type="nucleotide sequence ID" value="XM_013039798.1"/>
</dbReference>
<keyword evidence="4" id="KW-1185">Reference proteome</keyword>
<dbReference type="GO" id="GO:0016239">
    <property type="term" value="P:positive regulation of macroautophagy"/>
    <property type="evidence" value="ECO:0007669"/>
    <property type="project" value="TreeGrafter"/>
</dbReference>
<keyword evidence="2" id="KW-0677">Repeat</keyword>
<dbReference type="GO" id="GO:0005774">
    <property type="term" value="C:vacuolar membrane"/>
    <property type="evidence" value="ECO:0007669"/>
    <property type="project" value="TreeGrafter"/>
</dbReference>
<dbReference type="PANTHER" id="PTHR46200:SF1">
    <property type="entry name" value="GATOR COMPLEX PROTEIN WDR24"/>
    <property type="match status" value="1"/>
</dbReference>
<dbReference type="GO" id="GO:0061700">
    <property type="term" value="C:GATOR2 complex"/>
    <property type="evidence" value="ECO:0007669"/>
    <property type="project" value="TreeGrafter"/>
</dbReference>
<dbReference type="Gene3D" id="2.130.10.10">
    <property type="entry name" value="YVTN repeat-like/Quinoprotein amine dehydrogenase"/>
    <property type="match status" value="1"/>
</dbReference>
<dbReference type="EMBL" id="FN668640">
    <property type="protein sequence ID" value="CBK21204.2"/>
    <property type="molecule type" value="Genomic_DNA"/>
</dbReference>
<dbReference type="GeneID" id="24923138"/>
<evidence type="ECO:0000313" key="3">
    <source>
        <dbReference type="EMBL" id="CBK21204.2"/>
    </source>
</evidence>
<protein>
    <submittedName>
        <fullName evidence="3">Uncharacterized protein</fullName>
    </submittedName>
</protein>
<evidence type="ECO:0000256" key="2">
    <source>
        <dbReference type="ARBA" id="ARBA00022737"/>
    </source>
</evidence>
<dbReference type="PANTHER" id="PTHR46200">
    <property type="entry name" value="GATOR COMPLEX PROTEIN WDR24"/>
    <property type="match status" value="1"/>
</dbReference>
<accession>D8LZG5</accession>
<dbReference type="InterPro" id="IPR037590">
    <property type="entry name" value="WDR24"/>
</dbReference>
<sequence>MATATATGNIFLWDFNYDRNSKSRSLLGSYQSACQGLSWNNKDTNLLLSCFQEGVILLWVHNHFFIHSFDRRQEQYASKWSLNSSSSGVSYVKFDPFHPNHFCCIHDDKTIKLFDMASTSLNHIFCYEATGTITTIHYNPYKPNIMAAGTANKSILLFYTASHKLSNLYASFSHLPGQQDYCPEGIRTEFEIKDISWNPQNPNVLAACGMADGSAVAVWDIRRPSLPFRFLSQTQKINEVCWMTHPGSTSSEEYLSVLQQRGTETSIDVFQLRSLPLFSSIVCMSALSITNYQKIAVVLNATSREKPHIPLDLKENQLFSLTGENSILVVQTIDPSDAIEGFMYNQQRLIYLAHHYRVLPCEGCQSTAELCKYNADICRSCCMPAIETIWLLLKDLVEAIQDEDTETVRIRSHSFVSPHLTPSRGNSISSYHRENSVSECSSILESNPCALKVQLNLKEDLSFIPALVREGDIQNAVMISFVMWEFLKHDELALKEVPTWVDGYLDLLNREQLYEEVVALRNVCHRLKIQLLEVYNSKNRDYFV</sequence>
<dbReference type="InterPro" id="IPR015943">
    <property type="entry name" value="WD40/YVTN_repeat-like_dom_sf"/>
</dbReference>
<dbReference type="GO" id="GO:0005829">
    <property type="term" value="C:cytosol"/>
    <property type="evidence" value="ECO:0007669"/>
    <property type="project" value="TreeGrafter"/>
</dbReference>
<dbReference type="InterPro" id="IPR036322">
    <property type="entry name" value="WD40_repeat_dom_sf"/>
</dbReference>
<evidence type="ECO:0000313" key="4">
    <source>
        <dbReference type="Proteomes" id="UP000008312"/>
    </source>
</evidence>
<dbReference type="Proteomes" id="UP000008312">
    <property type="component" value="Unassembled WGS sequence"/>
</dbReference>
<dbReference type="SUPFAM" id="SSF50978">
    <property type="entry name" value="WD40 repeat-like"/>
    <property type="match status" value="1"/>
</dbReference>
<proteinExistence type="predicted"/>
<gene>
    <name evidence="3" type="ORF">GSBLH_T00007014001</name>
</gene>
<name>D8LZG5_BLAHO</name>
<reference evidence="3" key="1">
    <citation type="submission" date="2010-02" db="EMBL/GenBank/DDBJ databases">
        <title>Sequencing and annotation of the Blastocystis hominis genome.</title>
        <authorList>
            <person name="Wincker P."/>
        </authorList>
    </citation>
    <scope>NUCLEOTIDE SEQUENCE</scope>
    <source>
        <strain evidence="3">Singapore isolate B</strain>
    </source>
</reference>